<keyword evidence="3" id="KW-1185">Reference proteome</keyword>
<comment type="caution">
    <text evidence="2">The sequence shown here is derived from an EMBL/GenBank/DDBJ whole genome shotgun (WGS) entry which is preliminary data.</text>
</comment>
<protein>
    <submittedName>
        <fullName evidence="2">Cache domain-containing protein</fullName>
    </submittedName>
</protein>
<dbReference type="Gene3D" id="3.30.450.20">
    <property type="entry name" value="PAS domain"/>
    <property type="match status" value="1"/>
</dbReference>
<reference evidence="2 3" key="1">
    <citation type="submission" date="2024-09" db="EMBL/GenBank/DDBJ databases">
        <title>The Natural Products Discovery Center: Release of the First 8490 Sequenced Strains for Exploring Actinobacteria Biosynthetic Diversity.</title>
        <authorList>
            <person name="Kalkreuter E."/>
            <person name="Kautsar S.A."/>
            <person name="Yang D."/>
            <person name="Bader C.D."/>
            <person name="Teijaro C.N."/>
            <person name="Fluegel L."/>
            <person name="Davis C.M."/>
            <person name="Simpson J.R."/>
            <person name="Lauterbach L."/>
            <person name="Steele A.D."/>
            <person name="Gui C."/>
            <person name="Meng S."/>
            <person name="Li G."/>
            <person name="Viehrig K."/>
            <person name="Ye F."/>
            <person name="Su P."/>
            <person name="Kiefer A.F."/>
            <person name="Nichols A."/>
            <person name="Cepeda A.J."/>
            <person name="Yan W."/>
            <person name="Fan B."/>
            <person name="Jiang Y."/>
            <person name="Adhikari A."/>
            <person name="Zheng C.-J."/>
            <person name="Schuster L."/>
            <person name="Cowan T.M."/>
            <person name="Smanski M.J."/>
            <person name="Chevrette M.G."/>
            <person name="De Carvalho L.P.S."/>
            <person name="Shen B."/>
        </authorList>
    </citation>
    <scope>NUCLEOTIDE SEQUENCE [LARGE SCALE GENOMIC DNA]</scope>
    <source>
        <strain evidence="2 3">NPDC056472</strain>
    </source>
</reference>
<dbReference type="EMBL" id="JBHTRV010000001">
    <property type="protein sequence ID" value="MFE5978423.1"/>
    <property type="molecule type" value="Genomic_DNA"/>
</dbReference>
<evidence type="ECO:0000313" key="3">
    <source>
        <dbReference type="Proteomes" id="UP001600424"/>
    </source>
</evidence>
<evidence type="ECO:0000313" key="2">
    <source>
        <dbReference type="EMBL" id="MFE5978423.1"/>
    </source>
</evidence>
<proteinExistence type="predicted"/>
<dbReference type="Pfam" id="PF22673">
    <property type="entry name" value="MCP-like_PDC_1"/>
    <property type="match status" value="1"/>
</dbReference>
<feature type="region of interest" description="Disordered" evidence="1">
    <location>
        <begin position="42"/>
        <end position="62"/>
    </location>
</feature>
<evidence type="ECO:0000256" key="1">
    <source>
        <dbReference type="SAM" id="MobiDB-lite"/>
    </source>
</evidence>
<sequence length="306" mass="31117">MARSTGLAGPAGATTDTTRGGSGTAGPARAVVAQALAARPGTGTAAPATAGHAHDGAAAPDTDPVAEVVRRVRDTLEQVFTAVAETGADTSALLADVPEADRAPVAADLAALRPGLRARLAALPLVSGVGFVAAPGLLADVPGCLEWWQRGPGGAVRPLLLDLDPEHSAYSDYTHWDWYTLPRETGRRAVAGPYVDYLCSDEYGLTLSAPVALAGRFVGVAAADVYLRHFEAAVLPALLRLPVPARLVNARGRVAASTDPAHLAGSLTKGPDFAAVLAGPQAEHHTGGLRLVPCGGVPLVLVTAAR</sequence>
<name>A0ABW6ILG6_STRWE</name>
<feature type="region of interest" description="Disordered" evidence="1">
    <location>
        <begin position="1"/>
        <end position="27"/>
    </location>
</feature>
<accession>A0ABW6ILG6</accession>
<organism evidence="2 3">
    <name type="scientific">Streptomyces wedmorensis</name>
    <dbReference type="NCBI Taxonomy" id="43759"/>
    <lineage>
        <taxon>Bacteria</taxon>
        <taxon>Bacillati</taxon>
        <taxon>Actinomycetota</taxon>
        <taxon>Actinomycetes</taxon>
        <taxon>Kitasatosporales</taxon>
        <taxon>Streptomycetaceae</taxon>
        <taxon>Streptomyces</taxon>
    </lineage>
</organism>
<dbReference type="RefSeq" id="WP_386250037.1">
    <property type="nucleotide sequence ID" value="NZ_JBHTRV010000001.1"/>
</dbReference>
<dbReference type="Proteomes" id="UP001600424">
    <property type="component" value="Unassembled WGS sequence"/>
</dbReference>
<gene>
    <name evidence="2" type="ORF">ACFQ63_01800</name>
</gene>
<dbReference type="CDD" id="cd12913">
    <property type="entry name" value="PDC1_MCP_like"/>
    <property type="match status" value="1"/>
</dbReference>